<name>A0AAX3NLW6_9GAMM</name>
<gene>
    <name evidence="3" type="ORF">PYU98_13835</name>
</gene>
<evidence type="ECO:0000259" key="2">
    <source>
        <dbReference type="Pfam" id="PF17892"/>
    </source>
</evidence>
<feature type="region of interest" description="Disordered" evidence="1">
    <location>
        <begin position="90"/>
        <end position="121"/>
    </location>
</feature>
<feature type="region of interest" description="Disordered" evidence="1">
    <location>
        <begin position="594"/>
        <end position="617"/>
    </location>
</feature>
<evidence type="ECO:0000256" key="1">
    <source>
        <dbReference type="SAM" id="MobiDB-lite"/>
    </source>
</evidence>
<dbReference type="InterPro" id="IPR041690">
    <property type="entry name" value="Cadherin_5"/>
</dbReference>
<accession>A0AAX3NLW6</accession>
<reference evidence="3" key="1">
    <citation type="submission" date="2023-02" db="EMBL/GenBank/DDBJ databases">
        <title>The sequence of Aeromonas allosaccharophila K520.</title>
        <authorList>
            <person name="Luo X."/>
        </authorList>
    </citation>
    <scope>NUCLEOTIDE SEQUENCE</scope>
    <source>
        <strain evidence="3">K520</strain>
    </source>
</reference>
<dbReference type="InterPro" id="IPR010221">
    <property type="entry name" value="VCBS_dom"/>
</dbReference>
<evidence type="ECO:0000313" key="4">
    <source>
        <dbReference type="Proteomes" id="UP001213721"/>
    </source>
</evidence>
<dbReference type="InterPro" id="IPR047777">
    <property type="entry name" value="LapA-like_RM"/>
</dbReference>
<evidence type="ECO:0000313" key="3">
    <source>
        <dbReference type="EMBL" id="WED75033.1"/>
    </source>
</evidence>
<dbReference type="Proteomes" id="UP001213721">
    <property type="component" value="Chromosome"/>
</dbReference>
<proteinExistence type="predicted"/>
<dbReference type="Pfam" id="PF17963">
    <property type="entry name" value="Big_9"/>
    <property type="match status" value="1"/>
</dbReference>
<dbReference type="NCBIfam" id="TIGR01965">
    <property type="entry name" value="VCBS_repeat"/>
    <property type="match status" value="1"/>
</dbReference>
<dbReference type="EMBL" id="CP118988">
    <property type="protein sequence ID" value="WED75033.1"/>
    <property type="molecule type" value="Genomic_DNA"/>
</dbReference>
<dbReference type="NCBIfam" id="NF033682">
    <property type="entry name" value="retention_LapA"/>
    <property type="match status" value="1"/>
</dbReference>
<feature type="compositionally biased region" description="Polar residues" evidence="1">
    <location>
        <begin position="96"/>
        <end position="116"/>
    </location>
</feature>
<dbReference type="AlphaFoldDB" id="A0AAX3NLW6"/>
<dbReference type="Pfam" id="PF17892">
    <property type="entry name" value="Cadherin_5"/>
    <property type="match status" value="1"/>
</dbReference>
<dbReference type="RefSeq" id="WP_275056395.1">
    <property type="nucleotide sequence ID" value="NZ_CP118988.1"/>
</dbReference>
<sequence length="683" mass="69668">MYLFDTERNAYIFATEQNAISFYGIDIKIYHVGAMDMRTQIIDKSVVVSAIEGNVEIVLADGSSRPLQKGEILQPGAKLTIADDAKLALSPYDDTPAQNAPTGSESVDTGQPQGASPTEGAPADIAALQQSILQGVDPTKNFEASAAGGAPAAGGGGGIGGVAGASGNGGFVTIDRTGDATIAAAGFDTTYETAAVINENQAEDLILENQLDDLGETVVTLEDSQVSGNLLENSTNPDGPADASIVSYDWGINIGVPAGVAATITGVGTLIINPDGSYTFTPAPNYDGTVPPVNYQVTDGQDTVTSTLVISITPVDQEVELAGLDLVGGEVQVSDTNLADGSAPNAAALTQSGVFTFNAPDGVQSLTLGGVVLVSNGQVITGLPQAIPSPLGNQLIVTGINFNVVTGSGSVSYSYSLLDNEAHANAGGNNSLFEDFAVTLVDSDGDTANNTLSVQIVDDVPTAVNDVNLATASENNLVLNGNVISNDAQGADGAVVTAANLTGTYGSLVLNANGTYTYTLAPLDPQFVALPGGSTGSEVFTYTLTDADGDVSTATLTLAIKNDDDGVTITNLTPKGEGGDAIVYEDDLLANRGLNESAGSDTSKDSTTVTGSLNISAPDGVQTLSVGGISLVSGGESTAEHRDSVGQHPDHHRLRCGDRVGELQLQLAGQRSARQCRRQQQPV</sequence>
<protein>
    <submittedName>
        <fullName evidence="3">Retention module-containing protein</fullName>
    </submittedName>
</protein>
<feature type="compositionally biased region" description="Basic and acidic residues" evidence="1">
    <location>
        <begin position="638"/>
        <end position="652"/>
    </location>
</feature>
<organism evidence="3 4">
    <name type="scientific">Aeromonas allosaccharophila</name>
    <dbReference type="NCBI Taxonomy" id="656"/>
    <lineage>
        <taxon>Bacteria</taxon>
        <taxon>Pseudomonadati</taxon>
        <taxon>Pseudomonadota</taxon>
        <taxon>Gammaproteobacteria</taxon>
        <taxon>Aeromonadales</taxon>
        <taxon>Aeromonadaceae</taxon>
        <taxon>Aeromonas</taxon>
    </lineage>
</organism>
<feature type="compositionally biased region" description="Polar residues" evidence="1">
    <location>
        <begin position="597"/>
        <end position="615"/>
    </location>
</feature>
<feature type="domain" description="Cadherin-like" evidence="2">
    <location>
        <begin position="264"/>
        <end position="312"/>
    </location>
</feature>
<feature type="region of interest" description="Disordered" evidence="1">
    <location>
        <begin position="632"/>
        <end position="652"/>
    </location>
</feature>
<dbReference type="Gene3D" id="2.60.40.1200">
    <property type="match status" value="1"/>
</dbReference>